<dbReference type="EMBL" id="CP157390">
    <property type="protein sequence ID" value="XBM47248.1"/>
    <property type="molecule type" value="Genomic_DNA"/>
</dbReference>
<dbReference type="InterPro" id="IPR000073">
    <property type="entry name" value="AB_hydrolase_1"/>
</dbReference>
<feature type="domain" description="AB hydrolase-1" evidence="1">
    <location>
        <begin position="61"/>
        <end position="287"/>
    </location>
</feature>
<proteinExistence type="predicted"/>
<dbReference type="PANTHER" id="PTHR43433">
    <property type="entry name" value="HYDROLASE, ALPHA/BETA FOLD FAMILY PROTEIN"/>
    <property type="match status" value="1"/>
</dbReference>
<sequence length="303" mass="32409">MSIGERRPGVAGGDDDAARLDAGLPDIDWSIAPVGAVFSRFRAPSGELAVASLGDPADPRVVLVPGVTGSKEDFYLLAPILVAAGYYVQSYDLAGQYESADAGPVPGGHYTYELLVADFLAFLADGGPAHVLGYSFAGILAQLALVERPDLFRTLTLLTTPPEPGQAFRGVRIIGWLSWFLGGRQGASLMIWGIVTNKNKVPPSRLAFVRSRFEKTRRSSVDDIVGLMRRVPDVREAVAASGIPILVATGDHDLWPTHLHAANAESLGARLAVYRTGHSPCETAPHQLGRDMVALFRTGDARR</sequence>
<dbReference type="GO" id="GO:0046503">
    <property type="term" value="P:glycerolipid catabolic process"/>
    <property type="evidence" value="ECO:0007669"/>
    <property type="project" value="TreeGrafter"/>
</dbReference>
<reference evidence="2" key="1">
    <citation type="submission" date="2024-05" db="EMBL/GenBank/DDBJ databases">
        <title>The Natural Products Discovery Center: Release of the First 8490 Sequenced Strains for Exploring Actinobacteria Biosynthetic Diversity.</title>
        <authorList>
            <person name="Kalkreuter E."/>
            <person name="Kautsar S.A."/>
            <person name="Yang D."/>
            <person name="Bader C.D."/>
            <person name="Teijaro C.N."/>
            <person name="Fluegel L."/>
            <person name="Davis C.M."/>
            <person name="Simpson J.R."/>
            <person name="Lauterbach L."/>
            <person name="Steele A.D."/>
            <person name="Gui C."/>
            <person name="Meng S."/>
            <person name="Li G."/>
            <person name="Viehrig K."/>
            <person name="Ye F."/>
            <person name="Su P."/>
            <person name="Kiefer A.F."/>
            <person name="Nichols A."/>
            <person name="Cepeda A.J."/>
            <person name="Yan W."/>
            <person name="Fan B."/>
            <person name="Jiang Y."/>
            <person name="Adhikari A."/>
            <person name="Zheng C.-J."/>
            <person name="Schuster L."/>
            <person name="Cowan T.M."/>
            <person name="Smanski M.J."/>
            <person name="Chevrette M.G."/>
            <person name="de Carvalho L.P.S."/>
            <person name="Shen B."/>
        </authorList>
    </citation>
    <scope>NUCLEOTIDE SEQUENCE</scope>
    <source>
        <strain evidence="2">NPDC080035</strain>
    </source>
</reference>
<dbReference type="AlphaFoldDB" id="A0AAU7GAR3"/>
<evidence type="ECO:0000313" key="2">
    <source>
        <dbReference type="EMBL" id="XBM47248.1"/>
    </source>
</evidence>
<dbReference type="PANTHER" id="PTHR43433:SF5">
    <property type="entry name" value="AB HYDROLASE-1 DOMAIN-CONTAINING PROTEIN"/>
    <property type="match status" value="1"/>
</dbReference>
<dbReference type="GO" id="GO:0004806">
    <property type="term" value="F:triacylglycerol lipase activity"/>
    <property type="evidence" value="ECO:0007669"/>
    <property type="project" value="TreeGrafter"/>
</dbReference>
<dbReference type="InterPro" id="IPR050471">
    <property type="entry name" value="AB_hydrolase"/>
</dbReference>
<dbReference type="SUPFAM" id="SSF53474">
    <property type="entry name" value="alpha/beta-Hydrolases"/>
    <property type="match status" value="1"/>
</dbReference>
<protein>
    <submittedName>
        <fullName evidence="2">Alpha/beta hydrolase</fullName>
    </submittedName>
</protein>
<dbReference type="RefSeq" id="WP_348787222.1">
    <property type="nucleotide sequence ID" value="NZ_CP157390.1"/>
</dbReference>
<name>A0AAU7GAR3_9MICO</name>
<organism evidence="2">
    <name type="scientific">Leifsonia sp. NPDC080035</name>
    <dbReference type="NCBI Taxonomy" id="3143936"/>
    <lineage>
        <taxon>Bacteria</taxon>
        <taxon>Bacillati</taxon>
        <taxon>Actinomycetota</taxon>
        <taxon>Actinomycetes</taxon>
        <taxon>Micrococcales</taxon>
        <taxon>Microbacteriaceae</taxon>
        <taxon>Leifsonia</taxon>
    </lineage>
</organism>
<evidence type="ECO:0000259" key="1">
    <source>
        <dbReference type="Pfam" id="PF12697"/>
    </source>
</evidence>
<gene>
    <name evidence="2" type="ORF">AAME72_14305</name>
</gene>
<dbReference type="Gene3D" id="3.40.50.1820">
    <property type="entry name" value="alpha/beta hydrolase"/>
    <property type="match status" value="1"/>
</dbReference>
<dbReference type="Pfam" id="PF12697">
    <property type="entry name" value="Abhydrolase_6"/>
    <property type="match status" value="1"/>
</dbReference>
<accession>A0AAU7GAR3</accession>
<dbReference type="InterPro" id="IPR029058">
    <property type="entry name" value="AB_hydrolase_fold"/>
</dbReference>
<keyword evidence="2" id="KW-0378">Hydrolase</keyword>